<protein>
    <recommendedName>
        <fullName evidence="5">DUF2029 domain-containing protein</fullName>
    </recommendedName>
</protein>
<evidence type="ECO:0000313" key="4">
    <source>
        <dbReference type="Proteomes" id="UP000266340"/>
    </source>
</evidence>
<proteinExistence type="predicted"/>
<feature type="transmembrane region" description="Helical" evidence="2">
    <location>
        <begin position="264"/>
        <end position="282"/>
    </location>
</feature>
<dbReference type="AlphaFoldDB" id="A0A398CRX1"/>
<keyword evidence="4" id="KW-1185">Reference proteome</keyword>
<name>A0A398CRX1_9BACL</name>
<reference evidence="3 4" key="1">
    <citation type="submission" date="2018-09" db="EMBL/GenBank/DDBJ databases">
        <title>Cohnella cavernae sp. nov., isolated from a karst cave.</title>
        <authorList>
            <person name="Zhu H."/>
        </authorList>
    </citation>
    <scope>NUCLEOTIDE SEQUENCE [LARGE SCALE GENOMIC DNA]</scope>
    <source>
        <strain evidence="3 4">K2E09-144</strain>
    </source>
</reference>
<comment type="caution">
    <text evidence="3">The sequence shown here is derived from an EMBL/GenBank/DDBJ whole genome shotgun (WGS) entry which is preliminary data.</text>
</comment>
<feature type="compositionally biased region" description="Gly residues" evidence="1">
    <location>
        <begin position="381"/>
        <end position="396"/>
    </location>
</feature>
<feature type="transmembrane region" description="Helical" evidence="2">
    <location>
        <begin position="105"/>
        <end position="129"/>
    </location>
</feature>
<keyword evidence="2" id="KW-0472">Membrane</keyword>
<dbReference type="EMBL" id="QXJM01000007">
    <property type="protein sequence ID" value="RIE05345.1"/>
    <property type="molecule type" value="Genomic_DNA"/>
</dbReference>
<gene>
    <name evidence="3" type="ORF">D3H35_00710</name>
</gene>
<feature type="compositionally biased region" description="Low complexity" evidence="1">
    <location>
        <begin position="397"/>
        <end position="409"/>
    </location>
</feature>
<keyword evidence="2" id="KW-0812">Transmembrane</keyword>
<feature type="transmembrane region" description="Helical" evidence="2">
    <location>
        <begin position="190"/>
        <end position="209"/>
    </location>
</feature>
<feature type="transmembrane region" description="Helical" evidence="2">
    <location>
        <begin position="423"/>
        <end position="443"/>
    </location>
</feature>
<evidence type="ECO:0000256" key="1">
    <source>
        <dbReference type="SAM" id="MobiDB-lite"/>
    </source>
</evidence>
<feature type="transmembrane region" description="Helical" evidence="2">
    <location>
        <begin position="313"/>
        <end position="328"/>
    </location>
</feature>
<evidence type="ECO:0000313" key="3">
    <source>
        <dbReference type="EMBL" id="RIE05345.1"/>
    </source>
</evidence>
<evidence type="ECO:0008006" key="5">
    <source>
        <dbReference type="Google" id="ProtNLM"/>
    </source>
</evidence>
<feature type="transmembrane region" description="Helical" evidence="2">
    <location>
        <begin position="63"/>
        <end position="93"/>
    </location>
</feature>
<feature type="transmembrane region" description="Helical" evidence="2">
    <location>
        <begin position="333"/>
        <end position="352"/>
    </location>
</feature>
<dbReference type="Proteomes" id="UP000266340">
    <property type="component" value="Unassembled WGS sequence"/>
</dbReference>
<feature type="region of interest" description="Disordered" evidence="1">
    <location>
        <begin position="381"/>
        <end position="411"/>
    </location>
</feature>
<evidence type="ECO:0000256" key="2">
    <source>
        <dbReference type="SAM" id="Phobius"/>
    </source>
</evidence>
<organism evidence="3 4">
    <name type="scientific">Cohnella faecalis</name>
    <dbReference type="NCBI Taxonomy" id="2315694"/>
    <lineage>
        <taxon>Bacteria</taxon>
        <taxon>Bacillati</taxon>
        <taxon>Bacillota</taxon>
        <taxon>Bacilli</taxon>
        <taxon>Bacillales</taxon>
        <taxon>Paenibacillaceae</taxon>
        <taxon>Cohnella</taxon>
    </lineage>
</organism>
<accession>A0A398CRX1</accession>
<feature type="transmembrane region" description="Helical" evidence="2">
    <location>
        <begin position="149"/>
        <end position="178"/>
    </location>
</feature>
<keyword evidence="2" id="KW-1133">Transmembrane helix</keyword>
<sequence>MIVAIEIRMLLASRYQGFISDQGLFIHWMETIRQYGLGEAYIQNGSINYPPLFLMLMDGYGKVLSLFGTSALIGTLSFKGIVVLVDFAAMLAAIKLSAGIRSSGWRLFILALFALNPVLIAGGAVWGQIDMLHSLLMVLAIVSLTKKTWLSGVWAALALLTKFQAVTILPIIGIYLLIEAFRNRRWKPSIGWLGGFAVPWLVTVGYFASAGGLKEMIKLAYTDAVGMYTSATVNAANIWFHVVGIDPSSDDTTPFLLGMSLRTFSLLLFAAAALFICVYEWIATRSGDIEAVLLKASCAMGFAFFMLPTEIHERYGIPALVFALFVVLHDRRWLVAAVGMSVTMLVNILVVMQDAASGRFGGRGNGDGLGRRGFGSGRGFENGGGLGNGRGPGSGSDFGADTPFGSGRSPIGGGPGTTMAASYTWIAVVNVLLLIWLLWVMWYEMRQVRQVRQLKELADQEMGQPRQVGQR</sequence>